<gene>
    <name evidence="5" type="ORF">ACFYXQ_08430</name>
</gene>
<keyword evidence="3 5" id="KW-0067">ATP-binding</keyword>
<dbReference type="Pfam" id="PF00005">
    <property type="entry name" value="ABC_tran"/>
    <property type="match status" value="1"/>
</dbReference>
<dbReference type="GO" id="GO:0005524">
    <property type="term" value="F:ATP binding"/>
    <property type="evidence" value="ECO:0007669"/>
    <property type="project" value="UniProtKB-KW"/>
</dbReference>
<keyword evidence="6" id="KW-1185">Reference proteome</keyword>
<dbReference type="InterPro" id="IPR003439">
    <property type="entry name" value="ABC_transporter-like_ATP-bd"/>
</dbReference>
<dbReference type="SUPFAM" id="SSF52540">
    <property type="entry name" value="P-loop containing nucleoside triphosphate hydrolases"/>
    <property type="match status" value="1"/>
</dbReference>
<dbReference type="PROSITE" id="PS50893">
    <property type="entry name" value="ABC_TRANSPORTER_2"/>
    <property type="match status" value="1"/>
</dbReference>
<evidence type="ECO:0000259" key="4">
    <source>
        <dbReference type="PROSITE" id="PS50893"/>
    </source>
</evidence>
<evidence type="ECO:0000313" key="6">
    <source>
        <dbReference type="Proteomes" id="UP001601992"/>
    </source>
</evidence>
<organism evidence="5 6">
    <name type="scientific">Nocardia jiangxiensis</name>
    <dbReference type="NCBI Taxonomy" id="282685"/>
    <lineage>
        <taxon>Bacteria</taxon>
        <taxon>Bacillati</taxon>
        <taxon>Actinomycetota</taxon>
        <taxon>Actinomycetes</taxon>
        <taxon>Mycobacteriales</taxon>
        <taxon>Nocardiaceae</taxon>
        <taxon>Nocardia</taxon>
    </lineage>
</organism>
<accession>A0ABW6RXW6</accession>
<dbReference type="PANTHER" id="PTHR45772:SF1">
    <property type="entry name" value="ABC TRANSPORTER ATP-BINDING PROTEIN"/>
    <property type="match status" value="1"/>
</dbReference>
<comment type="caution">
    <text evidence="5">The sequence shown here is derived from an EMBL/GenBank/DDBJ whole genome shotgun (WGS) entry which is preliminary data.</text>
</comment>
<sequence length="266" mass="28805">MSVSRLDIRDLTVEIAGSTILSEVSLTVEPGTVVGLLGANGAGKSTTVDAIAGYQRIRSGSVRVDDREIGRRSAATRARLGVIRTFQDYLLLEDLTVEENILGAAEIAVRKSMVRDLFRFGRPLRAARSHAREILRAHGLENFSATRVEQLSLGWHARVNLARAAAQQPRVLLLDEPAAALSLDARRAVVATIRALRDTEGLAILLVEHNLDVVTAVCDVIYILEQGRVIAHGPTAEILDSAEVRAIYFGEQPDDSQSLRTVGAAL</sequence>
<protein>
    <submittedName>
        <fullName evidence="5">ABC transporter ATP-binding protein</fullName>
    </submittedName>
</protein>
<dbReference type="InterPro" id="IPR027417">
    <property type="entry name" value="P-loop_NTPase"/>
</dbReference>
<dbReference type="Proteomes" id="UP001601992">
    <property type="component" value="Unassembled WGS sequence"/>
</dbReference>
<feature type="domain" description="ABC transporter" evidence="4">
    <location>
        <begin position="6"/>
        <end position="251"/>
    </location>
</feature>
<evidence type="ECO:0000256" key="3">
    <source>
        <dbReference type="ARBA" id="ARBA00022840"/>
    </source>
</evidence>
<dbReference type="PANTHER" id="PTHR45772">
    <property type="entry name" value="CONSERVED COMPONENT OF ABC TRANSPORTER FOR NATURAL AMINO ACIDS-RELATED"/>
    <property type="match status" value="1"/>
</dbReference>
<name>A0ABW6RXW6_9NOCA</name>
<keyword evidence="1" id="KW-0813">Transport</keyword>
<dbReference type="SMART" id="SM00382">
    <property type="entry name" value="AAA"/>
    <property type="match status" value="1"/>
</dbReference>
<reference evidence="5 6" key="1">
    <citation type="submission" date="2024-10" db="EMBL/GenBank/DDBJ databases">
        <title>The Natural Products Discovery Center: Release of the First 8490 Sequenced Strains for Exploring Actinobacteria Biosynthetic Diversity.</title>
        <authorList>
            <person name="Kalkreuter E."/>
            <person name="Kautsar S.A."/>
            <person name="Yang D."/>
            <person name="Bader C.D."/>
            <person name="Teijaro C.N."/>
            <person name="Fluegel L."/>
            <person name="Davis C.M."/>
            <person name="Simpson J.R."/>
            <person name="Lauterbach L."/>
            <person name="Steele A.D."/>
            <person name="Gui C."/>
            <person name="Meng S."/>
            <person name="Li G."/>
            <person name="Viehrig K."/>
            <person name="Ye F."/>
            <person name="Su P."/>
            <person name="Kiefer A.F."/>
            <person name="Nichols A."/>
            <person name="Cepeda A.J."/>
            <person name="Yan W."/>
            <person name="Fan B."/>
            <person name="Jiang Y."/>
            <person name="Adhikari A."/>
            <person name="Zheng C.-J."/>
            <person name="Schuster L."/>
            <person name="Cowan T.M."/>
            <person name="Smanski M.J."/>
            <person name="Chevrette M.G."/>
            <person name="De Carvalho L.P.S."/>
            <person name="Shen B."/>
        </authorList>
    </citation>
    <scope>NUCLEOTIDE SEQUENCE [LARGE SCALE GENOMIC DNA]</scope>
    <source>
        <strain evidence="5 6">NPDC002593</strain>
    </source>
</reference>
<dbReference type="Gene3D" id="3.40.50.300">
    <property type="entry name" value="P-loop containing nucleotide triphosphate hydrolases"/>
    <property type="match status" value="1"/>
</dbReference>
<dbReference type="EMBL" id="JBIAQY010000002">
    <property type="protein sequence ID" value="MFF3567799.1"/>
    <property type="molecule type" value="Genomic_DNA"/>
</dbReference>
<evidence type="ECO:0000313" key="5">
    <source>
        <dbReference type="EMBL" id="MFF3567799.1"/>
    </source>
</evidence>
<proteinExistence type="predicted"/>
<dbReference type="InterPro" id="IPR051120">
    <property type="entry name" value="ABC_AA/LPS_Transport"/>
</dbReference>
<evidence type="ECO:0000256" key="1">
    <source>
        <dbReference type="ARBA" id="ARBA00022448"/>
    </source>
</evidence>
<dbReference type="RefSeq" id="WP_387403015.1">
    <property type="nucleotide sequence ID" value="NZ_JBIAQY010000002.1"/>
</dbReference>
<dbReference type="InterPro" id="IPR003593">
    <property type="entry name" value="AAA+_ATPase"/>
</dbReference>
<keyword evidence="2" id="KW-0547">Nucleotide-binding</keyword>
<evidence type="ECO:0000256" key="2">
    <source>
        <dbReference type="ARBA" id="ARBA00022741"/>
    </source>
</evidence>